<evidence type="ECO:0000256" key="3">
    <source>
        <dbReference type="ARBA" id="ARBA00012453"/>
    </source>
</evidence>
<dbReference type="GO" id="GO:0047631">
    <property type="term" value="F:ADP-ribose diphosphatase activity"/>
    <property type="evidence" value="ECO:0007669"/>
    <property type="project" value="UniProtKB-EC"/>
</dbReference>
<comment type="catalytic activity">
    <reaction evidence="12">
        <text>ADP-D-ribose + H2O = D-ribose 5-phosphate + AMP + 2 H(+)</text>
        <dbReference type="Rhea" id="RHEA:10412"/>
        <dbReference type="ChEBI" id="CHEBI:15377"/>
        <dbReference type="ChEBI" id="CHEBI:15378"/>
        <dbReference type="ChEBI" id="CHEBI:57967"/>
        <dbReference type="ChEBI" id="CHEBI:78346"/>
        <dbReference type="ChEBI" id="CHEBI:456215"/>
        <dbReference type="EC" id="3.6.1.13"/>
    </reaction>
</comment>
<evidence type="ECO:0000313" key="15">
    <source>
        <dbReference type="EMBL" id="PVZ70196.1"/>
    </source>
</evidence>
<feature type="binding site" evidence="13">
    <location>
        <position position="165"/>
    </location>
    <ligand>
        <name>Mg(2+)</name>
        <dbReference type="ChEBI" id="CHEBI:18420"/>
        <label>1</label>
    </ligand>
</feature>
<keyword evidence="7 13" id="KW-0460">Magnesium</keyword>
<keyword evidence="5 13" id="KW-0479">Metal-binding</keyword>
<sequence>MSLKNKKHFKLSDVEVVDRQVAFKGFFQVDKLTLKHRLFGGGWSQPMHREVFERGHAAAVLPWDPATDQVLLIEQLRVGAVSAGDPQPWLLEIIAGMLDKPDEDPADVAYREAVEEANCSLLDIEPMMDYWSSPGGCSEKISLFCGRMDACKIQPGIFGLASEHEDIKVHLIDFSEAIELLAQGRLNNAATVIAVQWLQLNQQKLKAAWGIS</sequence>
<dbReference type="SUPFAM" id="SSF55811">
    <property type="entry name" value="Nudix"/>
    <property type="match status" value="1"/>
</dbReference>
<evidence type="ECO:0000256" key="13">
    <source>
        <dbReference type="PIRSR" id="PIRSR604385-2"/>
    </source>
</evidence>
<dbReference type="GO" id="GO:0005829">
    <property type="term" value="C:cytosol"/>
    <property type="evidence" value="ECO:0007669"/>
    <property type="project" value="TreeGrafter"/>
</dbReference>
<feature type="domain" description="Nudix hydrolase" evidence="14">
    <location>
        <begin position="53"/>
        <end position="199"/>
    </location>
</feature>
<evidence type="ECO:0000256" key="5">
    <source>
        <dbReference type="ARBA" id="ARBA00022723"/>
    </source>
</evidence>
<dbReference type="Proteomes" id="UP000244906">
    <property type="component" value="Unassembled WGS sequence"/>
</dbReference>
<evidence type="ECO:0000259" key="14">
    <source>
        <dbReference type="PROSITE" id="PS51462"/>
    </source>
</evidence>
<dbReference type="Gene3D" id="3.90.79.10">
    <property type="entry name" value="Nucleoside Triphosphate Pyrophosphohydrolase"/>
    <property type="match status" value="1"/>
</dbReference>
<dbReference type="OrthoDB" id="5292471at2"/>
<evidence type="ECO:0000313" key="16">
    <source>
        <dbReference type="Proteomes" id="UP000244906"/>
    </source>
</evidence>
<dbReference type="GO" id="GO:0019144">
    <property type="term" value="F:ADP-sugar diphosphatase activity"/>
    <property type="evidence" value="ECO:0007669"/>
    <property type="project" value="TreeGrafter"/>
</dbReference>
<dbReference type="InterPro" id="IPR015797">
    <property type="entry name" value="NUDIX_hydrolase-like_dom_sf"/>
</dbReference>
<evidence type="ECO:0000256" key="1">
    <source>
        <dbReference type="ARBA" id="ARBA00001946"/>
    </source>
</evidence>
<dbReference type="GO" id="GO:0006753">
    <property type="term" value="P:nucleoside phosphate metabolic process"/>
    <property type="evidence" value="ECO:0007669"/>
    <property type="project" value="TreeGrafter"/>
</dbReference>
<comment type="similarity">
    <text evidence="2">Belongs to the Nudix hydrolase family. NudF subfamily.</text>
</comment>
<feature type="binding site" evidence="13">
    <location>
        <position position="112"/>
    </location>
    <ligand>
        <name>Mg(2+)</name>
        <dbReference type="ChEBI" id="CHEBI:18420"/>
        <label>1</label>
    </ligand>
</feature>
<dbReference type="Pfam" id="PF00293">
    <property type="entry name" value="NUDIX"/>
    <property type="match status" value="1"/>
</dbReference>
<evidence type="ECO:0000256" key="2">
    <source>
        <dbReference type="ARBA" id="ARBA00007482"/>
    </source>
</evidence>
<dbReference type="EMBL" id="QDDL01000002">
    <property type="protein sequence ID" value="PVZ70196.1"/>
    <property type="molecule type" value="Genomic_DNA"/>
</dbReference>
<evidence type="ECO:0000256" key="9">
    <source>
        <dbReference type="ARBA" id="ARBA00030162"/>
    </source>
</evidence>
<comment type="caution">
    <text evidence="15">The sequence shown here is derived from an EMBL/GenBank/DDBJ whole genome shotgun (WGS) entry which is preliminary data.</text>
</comment>
<organism evidence="15 16">
    <name type="scientific">Pelagibaculum spongiae</name>
    <dbReference type="NCBI Taxonomy" id="2080658"/>
    <lineage>
        <taxon>Bacteria</taxon>
        <taxon>Pseudomonadati</taxon>
        <taxon>Pseudomonadota</taxon>
        <taxon>Gammaproteobacteria</taxon>
        <taxon>Oceanospirillales</taxon>
        <taxon>Pelagibaculum</taxon>
    </lineage>
</organism>
<dbReference type="PANTHER" id="PTHR11839:SF5">
    <property type="entry name" value="ADP-RIBOSE PYROPHOSPHATASE"/>
    <property type="match status" value="1"/>
</dbReference>
<comment type="function">
    <text evidence="8">Acts on ADP-mannose and ADP-glucose as well as ADP-ribose. Prevents glycogen biosynthesis. The reaction catalyzed by this enzyme is a limiting step of the gluconeogenic process.</text>
</comment>
<feature type="binding site" evidence="13">
    <location>
        <position position="95"/>
    </location>
    <ligand>
        <name>Mg(2+)</name>
        <dbReference type="ChEBI" id="CHEBI:18420"/>
        <label>1</label>
    </ligand>
</feature>
<dbReference type="AlphaFoldDB" id="A0A2V1H3I0"/>
<dbReference type="EC" id="3.6.1.13" evidence="3"/>
<comment type="cofactor">
    <cofactor evidence="1 13">
        <name>Mg(2+)</name>
        <dbReference type="ChEBI" id="CHEBI:18420"/>
    </cofactor>
</comment>
<dbReference type="NCBIfam" id="TIGR00052">
    <property type="entry name" value="nudix-type nucleoside diphosphatase, YffH/AdpP family"/>
    <property type="match status" value="1"/>
</dbReference>
<dbReference type="InterPro" id="IPR004385">
    <property type="entry name" value="NDP_pyrophosphatase"/>
</dbReference>
<protein>
    <recommendedName>
        <fullName evidence="4">ADP-ribose pyrophosphatase</fullName>
        <ecNumber evidence="3">3.6.1.13</ecNumber>
    </recommendedName>
    <alternativeName>
        <fullName evidence="9">ADP-ribose diphosphatase</fullName>
    </alternativeName>
    <alternativeName>
        <fullName evidence="11">ADP-ribose phosphohydrolase</fullName>
    </alternativeName>
    <alternativeName>
        <fullName evidence="10">Adenosine diphosphoribose pyrophosphatase</fullName>
    </alternativeName>
</protein>
<name>A0A2V1H3I0_9GAMM</name>
<evidence type="ECO:0000256" key="10">
    <source>
        <dbReference type="ARBA" id="ARBA00030308"/>
    </source>
</evidence>
<evidence type="ECO:0000256" key="4">
    <source>
        <dbReference type="ARBA" id="ARBA00013297"/>
    </source>
</evidence>
<gene>
    <name evidence="15" type="ORF">DC094_06225</name>
</gene>
<dbReference type="GO" id="GO:0019693">
    <property type="term" value="P:ribose phosphate metabolic process"/>
    <property type="evidence" value="ECO:0007669"/>
    <property type="project" value="TreeGrafter"/>
</dbReference>
<dbReference type="PROSITE" id="PS51462">
    <property type="entry name" value="NUDIX"/>
    <property type="match status" value="1"/>
</dbReference>
<dbReference type="PANTHER" id="PTHR11839">
    <property type="entry name" value="UDP/ADP-SUGAR PYROPHOSPHATASE"/>
    <property type="match status" value="1"/>
</dbReference>
<evidence type="ECO:0000256" key="7">
    <source>
        <dbReference type="ARBA" id="ARBA00022842"/>
    </source>
</evidence>
<evidence type="ECO:0000256" key="11">
    <source>
        <dbReference type="ARBA" id="ARBA00033056"/>
    </source>
</evidence>
<keyword evidence="16" id="KW-1185">Reference proteome</keyword>
<feature type="binding site" evidence="13">
    <location>
        <position position="116"/>
    </location>
    <ligand>
        <name>Mg(2+)</name>
        <dbReference type="ChEBI" id="CHEBI:18420"/>
        <label>1</label>
    </ligand>
</feature>
<evidence type="ECO:0000256" key="8">
    <source>
        <dbReference type="ARBA" id="ARBA00025164"/>
    </source>
</evidence>
<dbReference type="InterPro" id="IPR000086">
    <property type="entry name" value="NUDIX_hydrolase_dom"/>
</dbReference>
<reference evidence="15 16" key="1">
    <citation type="submission" date="2018-04" db="EMBL/GenBank/DDBJ databases">
        <title>Thalassorhabdus spongiae gen. nov., sp. nov., isolated from a marine sponge in South-West Iceland.</title>
        <authorList>
            <person name="Knobloch S."/>
            <person name="Daussin A."/>
            <person name="Johannsson R."/>
            <person name="Marteinsson V.T."/>
        </authorList>
    </citation>
    <scope>NUCLEOTIDE SEQUENCE [LARGE SCALE GENOMIC DNA]</scope>
    <source>
        <strain evidence="15 16">Hp12</strain>
    </source>
</reference>
<accession>A0A2V1H3I0</accession>
<evidence type="ECO:0000256" key="6">
    <source>
        <dbReference type="ARBA" id="ARBA00022801"/>
    </source>
</evidence>
<proteinExistence type="inferred from homology"/>
<dbReference type="CDD" id="cd24155">
    <property type="entry name" value="NUDIX_ADPRase"/>
    <property type="match status" value="1"/>
</dbReference>
<dbReference type="RefSeq" id="WP_116686269.1">
    <property type="nucleotide sequence ID" value="NZ_CAWNYD010000002.1"/>
</dbReference>
<evidence type="ECO:0000256" key="12">
    <source>
        <dbReference type="ARBA" id="ARBA00049546"/>
    </source>
</evidence>
<dbReference type="GO" id="GO:0046872">
    <property type="term" value="F:metal ion binding"/>
    <property type="evidence" value="ECO:0007669"/>
    <property type="project" value="UniProtKB-KW"/>
</dbReference>
<keyword evidence="6" id="KW-0378">Hydrolase</keyword>